<feature type="transmembrane region" description="Helical" evidence="7">
    <location>
        <begin position="93"/>
        <end position="114"/>
    </location>
</feature>
<dbReference type="Pfam" id="PF00528">
    <property type="entry name" value="BPD_transp_1"/>
    <property type="match status" value="1"/>
</dbReference>
<dbReference type="EMBL" id="ADVG01000004">
    <property type="protein sequence ID" value="EFH81838.1"/>
    <property type="molecule type" value="Genomic_DNA"/>
</dbReference>
<evidence type="ECO:0000256" key="4">
    <source>
        <dbReference type="ARBA" id="ARBA00022692"/>
    </source>
</evidence>
<keyword evidence="2 7" id="KW-0813">Transport</keyword>
<dbReference type="GO" id="GO:0071916">
    <property type="term" value="F:dipeptide transmembrane transporter activity"/>
    <property type="evidence" value="ECO:0007669"/>
    <property type="project" value="TreeGrafter"/>
</dbReference>
<keyword evidence="4 7" id="KW-0812">Transmembrane</keyword>
<protein>
    <submittedName>
        <fullName evidence="10">Binding-protein-dependent transport systems inner membrane component</fullName>
    </submittedName>
</protein>
<feature type="transmembrane region" description="Helical" evidence="7">
    <location>
        <begin position="32"/>
        <end position="53"/>
    </location>
</feature>
<dbReference type="PANTHER" id="PTHR43386">
    <property type="entry name" value="OLIGOPEPTIDE TRANSPORT SYSTEM PERMEASE PROTEIN APPC"/>
    <property type="match status" value="1"/>
</dbReference>
<dbReference type="PROSITE" id="PS50928">
    <property type="entry name" value="ABC_TM1"/>
    <property type="match status" value="1"/>
</dbReference>
<keyword evidence="11" id="KW-1185">Reference proteome</keyword>
<dbReference type="Proteomes" id="UP000004508">
    <property type="component" value="Unassembled WGS sequence"/>
</dbReference>
<dbReference type="RefSeq" id="WP_007919455.1">
    <property type="nucleotide sequence ID" value="NZ_ADVG01000004.1"/>
</dbReference>
<dbReference type="SUPFAM" id="SSF161098">
    <property type="entry name" value="MetI-like"/>
    <property type="match status" value="1"/>
</dbReference>
<dbReference type="InterPro" id="IPR025966">
    <property type="entry name" value="OppC_N"/>
</dbReference>
<name>D6TZ48_KTERA</name>
<evidence type="ECO:0000259" key="9">
    <source>
        <dbReference type="PROSITE" id="PS50928"/>
    </source>
</evidence>
<proteinExistence type="inferred from homology"/>
<dbReference type="AlphaFoldDB" id="D6TZ48"/>
<organism evidence="10 11">
    <name type="scientific">Ktedonobacter racemifer DSM 44963</name>
    <dbReference type="NCBI Taxonomy" id="485913"/>
    <lineage>
        <taxon>Bacteria</taxon>
        <taxon>Bacillati</taxon>
        <taxon>Chloroflexota</taxon>
        <taxon>Ktedonobacteria</taxon>
        <taxon>Ktedonobacterales</taxon>
        <taxon>Ktedonobacteraceae</taxon>
        <taxon>Ktedonobacter</taxon>
    </lineage>
</organism>
<evidence type="ECO:0000256" key="7">
    <source>
        <dbReference type="RuleBase" id="RU363032"/>
    </source>
</evidence>
<gene>
    <name evidence="10" type="ORF">Krac_2593</name>
</gene>
<dbReference type="CDD" id="cd06261">
    <property type="entry name" value="TM_PBP2"/>
    <property type="match status" value="1"/>
</dbReference>
<feature type="transmembrane region" description="Helical" evidence="7">
    <location>
        <begin position="262"/>
        <end position="286"/>
    </location>
</feature>
<evidence type="ECO:0000256" key="8">
    <source>
        <dbReference type="SAM" id="MobiDB-lite"/>
    </source>
</evidence>
<reference evidence="10 11" key="1">
    <citation type="journal article" date="2011" name="Stand. Genomic Sci.">
        <title>Non-contiguous finished genome sequence and contextual data of the filamentous soil bacterium Ktedonobacter racemifer type strain (SOSP1-21).</title>
        <authorList>
            <person name="Chang Y.J."/>
            <person name="Land M."/>
            <person name="Hauser L."/>
            <person name="Chertkov O."/>
            <person name="Del Rio T.G."/>
            <person name="Nolan M."/>
            <person name="Copeland A."/>
            <person name="Tice H."/>
            <person name="Cheng J.F."/>
            <person name="Lucas S."/>
            <person name="Han C."/>
            <person name="Goodwin L."/>
            <person name="Pitluck S."/>
            <person name="Ivanova N."/>
            <person name="Ovchinikova G."/>
            <person name="Pati A."/>
            <person name="Chen A."/>
            <person name="Palaniappan K."/>
            <person name="Mavromatis K."/>
            <person name="Liolios K."/>
            <person name="Brettin T."/>
            <person name="Fiebig A."/>
            <person name="Rohde M."/>
            <person name="Abt B."/>
            <person name="Goker M."/>
            <person name="Detter J.C."/>
            <person name="Woyke T."/>
            <person name="Bristow J."/>
            <person name="Eisen J.A."/>
            <person name="Markowitz V."/>
            <person name="Hugenholtz P."/>
            <person name="Kyrpides N.C."/>
            <person name="Klenk H.P."/>
            <person name="Lapidus A."/>
        </authorList>
    </citation>
    <scope>NUCLEOTIDE SEQUENCE [LARGE SCALE GENOMIC DNA]</scope>
    <source>
        <strain evidence="11">DSM 44963</strain>
    </source>
</reference>
<dbReference type="InterPro" id="IPR000515">
    <property type="entry name" value="MetI-like"/>
</dbReference>
<dbReference type="PANTHER" id="PTHR43386:SF1">
    <property type="entry name" value="D,D-DIPEPTIDE TRANSPORT SYSTEM PERMEASE PROTEIN DDPC-RELATED"/>
    <property type="match status" value="1"/>
</dbReference>
<comment type="similarity">
    <text evidence="7">Belongs to the binding-protein-dependent transport system permease family.</text>
</comment>
<dbReference type="InterPro" id="IPR035906">
    <property type="entry name" value="MetI-like_sf"/>
</dbReference>
<dbReference type="eggNOG" id="COG1173">
    <property type="taxonomic scope" value="Bacteria"/>
</dbReference>
<dbReference type="Gene3D" id="1.10.3720.10">
    <property type="entry name" value="MetI-like"/>
    <property type="match status" value="1"/>
</dbReference>
<evidence type="ECO:0000313" key="11">
    <source>
        <dbReference type="Proteomes" id="UP000004508"/>
    </source>
</evidence>
<evidence type="ECO:0000313" key="10">
    <source>
        <dbReference type="EMBL" id="EFH81838.1"/>
    </source>
</evidence>
<evidence type="ECO:0000256" key="2">
    <source>
        <dbReference type="ARBA" id="ARBA00022448"/>
    </source>
</evidence>
<keyword evidence="6 7" id="KW-0472">Membrane</keyword>
<feature type="domain" description="ABC transmembrane type-1" evidence="9">
    <location>
        <begin position="95"/>
        <end position="283"/>
    </location>
</feature>
<feature type="transmembrane region" description="Helical" evidence="7">
    <location>
        <begin position="205"/>
        <end position="226"/>
    </location>
</feature>
<dbReference type="Pfam" id="PF12911">
    <property type="entry name" value="OppC_N"/>
    <property type="match status" value="1"/>
</dbReference>
<evidence type="ECO:0000256" key="1">
    <source>
        <dbReference type="ARBA" id="ARBA00004651"/>
    </source>
</evidence>
<accession>D6TZ48</accession>
<keyword evidence="5 7" id="KW-1133">Transmembrane helix</keyword>
<evidence type="ECO:0000256" key="5">
    <source>
        <dbReference type="ARBA" id="ARBA00022989"/>
    </source>
</evidence>
<dbReference type="GO" id="GO:0005886">
    <property type="term" value="C:plasma membrane"/>
    <property type="evidence" value="ECO:0007669"/>
    <property type="project" value="UniProtKB-SubCell"/>
</dbReference>
<dbReference type="InterPro" id="IPR050366">
    <property type="entry name" value="BP-dependent_transpt_permease"/>
</dbReference>
<evidence type="ECO:0000256" key="6">
    <source>
        <dbReference type="ARBA" id="ARBA00023136"/>
    </source>
</evidence>
<dbReference type="STRING" id="485913.Krac_2593"/>
<evidence type="ECO:0000256" key="3">
    <source>
        <dbReference type="ARBA" id="ARBA00022475"/>
    </source>
</evidence>
<comment type="caution">
    <text evidence="10">The sequence shown here is derived from an EMBL/GenBank/DDBJ whole genome shotgun (WGS) entry which is preliminary data.</text>
</comment>
<feature type="transmembrane region" description="Helical" evidence="7">
    <location>
        <begin position="126"/>
        <end position="150"/>
    </location>
</feature>
<feature type="region of interest" description="Disordered" evidence="8">
    <location>
        <begin position="297"/>
        <end position="325"/>
    </location>
</feature>
<keyword evidence="3" id="KW-1003">Cell membrane</keyword>
<dbReference type="InParanoid" id="D6TZ48"/>
<sequence length="325" mass="35452">MQVTTSETATGLSARSLRLSDLWRLLTQNRKVSFGLIVLGFFLLLAIVGPLIVPQDPNAFSPDRLTPPSASHWLGTTQTGQDVLAQVIVGTRISVFMGIAIGVMTMLISIVIGLASGYYGGWVDEILSMITNIFLVLPTLPLAILLAAFIAYKGPLTIVIVLTVTGWSWGARVLRAQTLSMRSRECIESARASGESDWRIIFYEILPNEIAIVAAQLLGTIIYAILAETGLEFLGLGDITAVSWGTMLYWAGNNDALLLGAWWWFLPPGLCIALLGAGLTFINFGIDEIANPRLRGKRKQKRLENDKRPATPPEFNEAQIPVEQA</sequence>
<feature type="transmembrane region" description="Helical" evidence="7">
    <location>
        <begin position="156"/>
        <end position="174"/>
    </location>
</feature>
<comment type="subcellular location">
    <subcellularLocation>
        <location evidence="1 7">Cell membrane</location>
        <topology evidence="1 7">Multi-pass membrane protein</topology>
    </subcellularLocation>
</comment>